<dbReference type="AlphaFoldDB" id="A0A4R6Y6Y5"/>
<dbReference type="EMBL" id="SNZE01000024">
    <property type="protein sequence ID" value="TDR30227.1"/>
    <property type="molecule type" value="Genomic_DNA"/>
</dbReference>
<dbReference type="Proteomes" id="UP000294480">
    <property type="component" value="Unassembled WGS sequence"/>
</dbReference>
<protein>
    <submittedName>
        <fullName evidence="1">Uncharacterized protein</fullName>
    </submittedName>
</protein>
<organism evidence="1 2">
    <name type="scientific">Hydromonas duriensis</name>
    <dbReference type="NCBI Taxonomy" id="1527608"/>
    <lineage>
        <taxon>Bacteria</taxon>
        <taxon>Pseudomonadati</taxon>
        <taxon>Pseudomonadota</taxon>
        <taxon>Betaproteobacteria</taxon>
        <taxon>Burkholderiales</taxon>
        <taxon>Burkholderiaceae</taxon>
        <taxon>Hydromonas</taxon>
    </lineage>
</organism>
<name>A0A4R6Y6Y5_9BURK</name>
<sequence>MSVNNETDGVLSRTESFVMMFFFDDYPQDMTFDAMMNAYEDPNNKVIVATEFWSMSLYREDLVDWVRGMEASMRFEFFPAQA</sequence>
<gene>
    <name evidence="1" type="ORF">DFR44_1243</name>
</gene>
<accession>A0A4R6Y6Y5</accession>
<proteinExistence type="predicted"/>
<comment type="caution">
    <text evidence="1">The sequence shown here is derived from an EMBL/GenBank/DDBJ whole genome shotgun (WGS) entry which is preliminary data.</text>
</comment>
<evidence type="ECO:0000313" key="2">
    <source>
        <dbReference type="Proteomes" id="UP000294480"/>
    </source>
</evidence>
<reference evidence="1 2" key="1">
    <citation type="submission" date="2019-03" db="EMBL/GenBank/DDBJ databases">
        <title>Genomic Encyclopedia of Type Strains, Phase IV (KMG-IV): sequencing the most valuable type-strain genomes for metagenomic binning, comparative biology and taxonomic classification.</title>
        <authorList>
            <person name="Goeker M."/>
        </authorList>
    </citation>
    <scope>NUCLEOTIDE SEQUENCE [LARGE SCALE GENOMIC DNA]</scope>
    <source>
        <strain evidence="1 2">DSM 102852</strain>
    </source>
</reference>
<keyword evidence="2" id="KW-1185">Reference proteome</keyword>
<evidence type="ECO:0000313" key="1">
    <source>
        <dbReference type="EMBL" id="TDR30227.1"/>
    </source>
</evidence>
<dbReference type="RefSeq" id="WP_133621291.1">
    <property type="nucleotide sequence ID" value="NZ_SNZE01000024.1"/>
</dbReference>